<evidence type="ECO:0000313" key="1">
    <source>
        <dbReference type="EMBL" id="KAK2569870.1"/>
    </source>
</evidence>
<sequence>MSCDDMTESSQEISLSDIFEAKERVKGILEPTLCAKTCFLEEFNIEVILKEENLSPTGSWFDRAVLNTLLSLSETKLQALEFAKRTGLEVIDSDHSHTMLVGLCTLGLEITEQCGPNLDAILVPYKCPSILTELRCFARCMLPHVEIIGVHLKTKKITRGEELKSSIVNFGTKGTGRQASFKRLVYCSQTVQTNSGNLH</sequence>
<reference evidence="1" key="1">
    <citation type="journal article" date="2023" name="G3 (Bethesda)">
        <title>Whole genome assembly and annotation of the endangered Caribbean coral Acropora cervicornis.</title>
        <authorList>
            <person name="Selwyn J.D."/>
            <person name="Vollmer S.V."/>
        </authorList>
    </citation>
    <scope>NUCLEOTIDE SEQUENCE</scope>
    <source>
        <strain evidence="1">K2</strain>
    </source>
</reference>
<dbReference type="Gene3D" id="3.40.50.1100">
    <property type="match status" value="1"/>
</dbReference>
<accession>A0AAD9VDF8</accession>
<keyword evidence="2" id="KW-1185">Reference proteome</keyword>
<comment type="caution">
    <text evidence="1">The sequence shown here is derived from an EMBL/GenBank/DDBJ whole genome shotgun (WGS) entry which is preliminary data.</text>
</comment>
<organism evidence="1 2">
    <name type="scientific">Acropora cervicornis</name>
    <name type="common">Staghorn coral</name>
    <dbReference type="NCBI Taxonomy" id="6130"/>
    <lineage>
        <taxon>Eukaryota</taxon>
        <taxon>Metazoa</taxon>
        <taxon>Cnidaria</taxon>
        <taxon>Anthozoa</taxon>
        <taxon>Hexacorallia</taxon>
        <taxon>Scleractinia</taxon>
        <taxon>Astrocoeniina</taxon>
        <taxon>Acroporidae</taxon>
        <taxon>Acropora</taxon>
    </lineage>
</organism>
<dbReference type="Proteomes" id="UP001249851">
    <property type="component" value="Unassembled WGS sequence"/>
</dbReference>
<dbReference type="EMBL" id="JARQWQ010000009">
    <property type="protein sequence ID" value="KAK2569870.1"/>
    <property type="molecule type" value="Genomic_DNA"/>
</dbReference>
<evidence type="ECO:0000313" key="2">
    <source>
        <dbReference type="Proteomes" id="UP001249851"/>
    </source>
</evidence>
<dbReference type="InterPro" id="IPR036052">
    <property type="entry name" value="TrpB-like_PALP_sf"/>
</dbReference>
<protein>
    <submittedName>
        <fullName evidence="1">Uncharacterized protein</fullName>
    </submittedName>
</protein>
<dbReference type="SUPFAM" id="SSF53686">
    <property type="entry name" value="Tryptophan synthase beta subunit-like PLP-dependent enzymes"/>
    <property type="match status" value="1"/>
</dbReference>
<dbReference type="AlphaFoldDB" id="A0AAD9VDF8"/>
<gene>
    <name evidence="1" type="ORF">P5673_005725</name>
</gene>
<reference evidence="1" key="2">
    <citation type="journal article" date="2023" name="Science">
        <title>Genomic signatures of disease resistance in endangered staghorn corals.</title>
        <authorList>
            <person name="Vollmer S.V."/>
            <person name="Selwyn J.D."/>
            <person name="Despard B.A."/>
            <person name="Roesel C.L."/>
        </authorList>
    </citation>
    <scope>NUCLEOTIDE SEQUENCE</scope>
    <source>
        <strain evidence="1">K2</strain>
    </source>
</reference>
<name>A0AAD9VDF8_ACRCE</name>
<proteinExistence type="predicted"/>